<gene>
    <name evidence="1" type="ORF">G3I59_09595</name>
</gene>
<keyword evidence="2" id="KW-1185">Reference proteome</keyword>
<dbReference type="EMBL" id="JAAGNC010000061">
    <property type="protein sequence ID" value="NEC55834.1"/>
    <property type="molecule type" value="Genomic_DNA"/>
</dbReference>
<reference evidence="1 2" key="1">
    <citation type="submission" date="2020-01" db="EMBL/GenBank/DDBJ databases">
        <title>Insect and environment-associated Actinomycetes.</title>
        <authorList>
            <person name="Currrie C."/>
            <person name="Chevrette M."/>
            <person name="Carlson C."/>
            <person name="Stubbendieck R."/>
            <person name="Wendt-Pienkowski E."/>
        </authorList>
    </citation>
    <scope>NUCLEOTIDE SEQUENCE [LARGE SCALE GENOMIC DNA]</scope>
    <source>
        <strain evidence="1 2">SID8386</strain>
    </source>
</reference>
<evidence type="ECO:0000313" key="2">
    <source>
        <dbReference type="Proteomes" id="UP000470404"/>
    </source>
</evidence>
<comment type="caution">
    <text evidence="1">The sequence shown here is derived from an EMBL/GenBank/DDBJ whole genome shotgun (WGS) entry which is preliminary data.</text>
</comment>
<evidence type="ECO:0000313" key="1">
    <source>
        <dbReference type="EMBL" id="NEC55834.1"/>
    </source>
</evidence>
<dbReference type="Proteomes" id="UP000470404">
    <property type="component" value="Unassembled WGS sequence"/>
</dbReference>
<proteinExistence type="predicted"/>
<protein>
    <submittedName>
        <fullName evidence="1">Uncharacterized protein</fullName>
    </submittedName>
</protein>
<organism evidence="1 2">
    <name type="scientific">Amycolatopsis rubida</name>
    <dbReference type="NCBI Taxonomy" id="112413"/>
    <lineage>
        <taxon>Bacteria</taxon>
        <taxon>Bacillati</taxon>
        <taxon>Actinomycetota</taxon>
        <taxon>Actinomycetes</taxon>
        <taxon>Pseudonocardiales</taxon>
        <taxon>Pseudonocardiaceae</taxon>
        <taxon>Amycolatopsis</taxon>
    </lineage>
</organism>
<dbReference type="RefSeq" id="WP_067581029.1">
    <property type="nucleotide sequence ID" value="NZ_JAAGNC010000061.1"/>
</dbReference>
<name>A0ABX0BJZ6_9PSEU</name>
<accession>A0ABX0BJZ6</accession>
<sequence length="70" mass="6999">MSITGASHGVKIARTVSPVPRASLPTATSAAAAAMVTSTSTVTVSRLRRTRPRCAPTTSATRTSGLASSA</sequence>